<feature type="transmembrane region" description="Helical" evidence="2">
    <location>
        <begin position="122"/>
        <end position="142"/>
    </location>
</feature>
<sequence length="216" mass="22698">MKLAHIFMLICAAFLSASPALAHGDEVHGETPSAQVPAQPDKMAGMEGMHSSQIAPGEPVPGEGNAGSKSGEHESDNAGFFAFLTKLHPATVHFPVALFLMAALAELFVLRGKDTVEPAVSVLIYGGAAGGILAATFGWIHTGLWFGGDTVMQIHRWNGMLIAILGLALVLIVRRTSATRTSLRAGLLLMTLLILVQGFLGGELAQGQNHLGLSWL</sequence>
<organism evidence="5 6">
    <name type="scientific">Qipengyuania citrea</name>
    <dbReference type="NCBI Taxonomy" id="225971"/>
    <lineage>
        <taxon>Bacteria</taxon>
        <taxon>Pseudomonadati</taxon>
        <taxon>Pseudomonadota</taxon>
        <taxon>Alphaproteobacteria</taxon>
        <taxon>Sphingomonadales</taxon>
        <taxon>Erythrobacteraceae</taxon>
        <taxon>Qipengyuania</taxon>
    </lineage>
</organism>
<evidence type="ECO:0000259" key="4">
    <source>
        <dbReference type="Pfam" id="PF09990"/>
    </source>
</evidence>
<keyword evidence="2" id="KW-0812">Transmembrane</keyword>
<keyword evidence="3" id="KW-0732">Signal</keyword>
<feature type="domain" description="DUF2231" evidence="4">
    <location>
        <begin position="87"/>
        <end position="206"/>
    </location>
</feature>
<gene>
    <name evidence="5" type="ORF">QOZ97_001488</name>
</gene>
<feature type="chain" id="PRO_5047021646" evidence="3">
    <location>
        <begin position="23"/>
        <end position="216"/>
    </location>
</feature>
<keyword evidence="2" id="KW-0472">Membrane</keyword>
<dbReference type="GeneID" id="93686317"/>
<feature type="transmembrane region" description="Helical" evidence="2">
    <location>
        <begin position="92"/>
        <end position="110"/>
    </location>
</feature>
<evidence type="ECO:0000256" key="3">
    <source>
        <dbReference type="SAM" id="SignalP"/>
    </source>
</evidence>
<feature type="transmembrane region" description="Helical" evidence="2">
    <location>
        <begin position="154"/>
        <end position="173"/>
    </location>
</feature>
<proteinExistence type="predicted"/>
<keyword evidence="6" id="KW-1185">Reference proteome</keyword>
<dbReference type="InterPro" id="IPR019251">
    <property type="entry name" value="DUF2231_TM"/>
</dbReference>
<feature type="signal peptide" evidence="3">
    <location>
        <begin position="1"/>
        <end position="22"/>
    </location>
</feature>
<comment type="caution">
    <text evidence="5">The sequence shown here is derived from an EMBL/GenBank/DDBJ whole genome shotgun (WGS) entry which is preliminary data.</text>
</comment>
<dbReference type="EMBL" id="JAUSWK010000002">
    <property type="protein sequence ID" value="MDQ0565955.1"/>
    <property type="molecule type" value="Genomic_DNA"/>
</dbReference>
<keyword evidence="2" id="KW-1133">Transmembrane helix</keyword>
<evidence type="ECO:0000256" key="1">
    <source>
        <dbReference type="SAM" id="MobiDB-lite"/>
    </source>
</evidence>
<feature type="region of interest" description="Disordered" evidence="1">
    <location>
        <begin position="26"/>
        <end position="72"/>
    </location>
</feature>
<dbReference type="Pfam" id="PF09990">
    <property type="entry name" value="DUF2231"/>
    <property type="match status" value="1"/>
</dbReference>
<protein>
    <submittedName>
        <fullName evidence="5">Membrane protein</fullName>
    </submittedName>
</protein>
<evidence type="ECO:0000313" key="5">
    <source>
        <dbReference type="EMBL" id="MDQ0565955.1"/>
    </source>
</evidence>
<evidence type="ECO:0000256" key="2">
    <source>
        <dbReference type="SAM" id="Phobius"/>
    </source>
</evidence>
<reference evidence="5 6" key="1">
    <citation type="submission" date="2023-07" db="EMBL/GenBank/DDBJ databases">
        <title>Genomic Encyclopedia of Type Strains, Phase IV (KMG-IV): sequencing the most valuable type-strain genomes for metagenomic binning, comparative biology and taxonomic classification.</title>
        <authorList>
            <person name="Goeker M."/>
        </authorList>
    </citation>
    <scope>NUCLEOTIDE SEQUENCE [LARGE SCALE GENOMIC DNA]</scope>
    <source>
        <strain evidence="5 6">DSM 14432</strain>
    </source>
</reference>
<dbReference type="RefSeq" id="WP_237452365.1">
    <property type="nucleotide sequence ID" value="NZ_JAUSWK010000002.1"/>
</dbReference>
<dbReference type="Proteomes" id="UP001238601">
    <property type="component" value="Unassembled WGS sequence"/>
</dbReference>
<name>A0ABU0N951_9SPHN</name>
<feature type="transmembrane region" description="Helical" evidence="2">
    <location>
        <begin position="185"/>
        <end position="205"/>
    </location>
</feature>
<accession>A0ABU0N951</accession>
<evidence type="ECO:0000313" key="6">
    <source>
        <dbReference type="Proteomes" id="UP001238601"/>
    </source>
</evidence>